<keyword evidence="8 16" id="KW-0418">Kinase</keyword>
<dbReference type="RefSeq" id="WP_225671758.1">
    <property type="nucleotide sequence ID" value="NZ_JAEDAH010000013.1"/>
</dbReference>
<keyword evidence="5" id="KW-0808">Transferase</keyword>
<name>A0ABS7ZLL2_9GAMM</name>
<evidence type="ECO:0000256" key="15">
    <source>
        <dbReference type="SAM" id="Phobius"/>
    </source>
</evidence>
<dbReference type="PANTHER" id="PTHR34299">
    <property type="entry name" value="DIACYLGLYCEROL KINASE"/>
    <property type="match status" value="1"/>
</dbReference>
<dbReference type="CDD" id="cd14265">
    <property type="entry name" value="UDPK_IM_like"/>
    <property type="match status" value="1"/>
</dbReference>
<proteinExistence type="inferred from homology"/>
<evidence type="ECO:0000256" key="13">
    <source>
        <dbReference type="ARBA" id="ARBA00023209"/>
    </source>
</evidence>
<keyword evidence="10 15" id="KW-1133">Transmembrane helix</keyword>
<evidence type="ECO:0000256" key="11">
    <source>
        <dbReference type="ARBA" id="ARBA00023098"/>
    </source>
</evidence>
<evidence type="ECO:0000256" key="12">
    <source>
        <dbReference type="ARBA" id="ARBA00023136"/>
    </source>
</evidence>
<comment type="caution">
    <text evidence="16">The sequence shown here is derived from an EMBL/GenBank/DDBJ whole genome shotgun (WGS) entry which is preliminary data.</text>
</comment>
<keyword evidence="17" id="KW-1185">Reference proteome</keyword>
<evidence type="ECO:0000256" key="4">
    <source>
        <dbReference type="ARBA" id="ARBA00022516"/>
    </source>
</evidence>
<organism evidence="16 17">
    <name type="scientific">Thalassolituus marinus</name>
    <dbReference type="NCBI Taxonomy" id="671053"/>
    <lineage>
        <taxon>Bacteria</taxon>
        <taxon>Pseudomonadati</taxon>
        <taxon>Pseudomonadota</taxon>
        <taxon>Gammaproteobacteria</taxon>
        <taxon>Oceanospirillales</taxon>
        <taxon>Oceanospirillaceae</taxon>
        <taxon>Thalassolituus</taxon>
    </lineage>
</organism>
<keyword evidence="14" id="KW-1208">Phospholipid metabolism</keyword>
<keyword evidence="6 15" id="KW-0812">Transmembrane</keyword>
<dbReference type="InterPro" id="IPR036945">
    <property type="entry name" value="DAGK_sf"/>
</dbReference>
<keyword evidence="4" id="KW-0444">Lipid biosynthesis</keyword>
<keyword evidence="13" id="KW-0594">Phospholipid biosynthesis</keyword>
<feature type="transmembrane region" description="Helical" evidence="15">
    <location>
        <begin position="93"/>
        <end position="118"/>
    </location>
</feature>
<dbReference type="Proteomes" id="UP000714380">
    <property type="component" value="Unassembled WGS sequence"/>
</dbReference>
<dbReference type="InterPro" id="IPR033717">
    <property type="entry name" value="UDPK"/>
</dbReference>
<gene>
    <name evidence="16" type="ORF">I9W95_03135</name>
</gene>
<evidence type="ECO:0000256" key="10">
    <source>
        <dbReference type="ARBA" id="ARBA00022989"/>
    </source>
</evidence>
<sequence>MSWISERARAFTCAGNGLLHMIGSESHARIHVLAVGAVIVAGVVTHISRSEWIILVLACGFVIACEAFNTALERLADATHPEDHPLVGQAKDVAAGAVLVSALASVIIGALIFLPYWLN</sequence>
<dbReference type="Pfam" id="PF01219">
    <property type="entry name" value="DAGK_prokar"/>
    <property type="match status" value="1"/>
</dbReference>
<evidence type="ECO:0000256" key="7">
    <source>
        <dbReference type="ARBA" id="ARBA00022741"/>
    </source>
</evidence>
<dbReference type="GO" id="GO:0016301">
    <property type="term" value="F:kinase activity"/>
    <property type="evidence" value="ECO:0007669"/>
    <property type="project" value="UniProtKB-KW"/>
</dbReference>
<dbReference type="EMBL" id="JAEDAH010000013">
    <property type="protein sequence ID" value="MCA6062593.1"/>
    <property type="molecule type" value="Genomic_DNA"/>
</dbReference>
<dbReference type="PANTHER" id="PTHR34299:SF1">
    <property type="entry name" value="DIACYLGLYCEROL KINASE"/>
    <property type="match status" value="1"/>
</dbReference>
<feature type="transmembrane region" description="Helical" evidence="15">
    <location>
        <begin position="53"/>
        <end position="72"/>
    </location>
</feature>
<dbReference type="InterPro" id="IPR000829">
    <property type="entry name" value="DAGK"/>
</dbReference>
<evidence type="ECO:0000256" key="1">
    <source>
        <dbReference type="ARBA" id="ARBA00004651"/>
    </source>
</evidence>
<reference evidence="16 17" key="1">
    <citation type="submission" date="2020-12" db="EMBL/GenBank/DDBJ databases">
        <title>Novel Thalassolituus-related marine hydrocarbonoclastic bacteria mediated algae-derived hydrocarbons mineralization in twilight zone of the northern South China Sea.</title>
        <authorList>
            <person name="Dong C."/>
        </authorList>
    </citation>
    <scope>NUCLEOTIDE SEQUENCE [LARGE SCALE GENOMIC DNA]</scope>
    <source>
        <strain evidence="16 17">IMCC1826</strain>
    </source>
</reference>
<keyword evidence="3" id="KW-1003">Cell membrane</keyword>
<evidence type="ECO:0000313" key="17">
    <source>
        <dbReference type="Proteomes" id="UP000714380"/>
    </source>
</evidence>
<evidence type="ECO:0000256" key="2">
    <source>
        <dbReference type="ARBA" id="ARBA00005967"/>
    </source>
</evidence>
<evidence type="ECO:0000256" key="14">
    <source>
        <dbReference type="ARBA" id="ARBA00023264"/>
    </source>
</evidence>
<keyword evidence="9" id="KW-0067">ATP-binding</keyword>
<evidence type="ECO:0000256" key="6">
    <source>
        <dbReference type="ARBA" id="ARBA00022692"/>
    </source>
</evidence>
<evidence type="ECO:0000313" key="16">
    <source>
        <dbReference type="EMBL" id="MCA6062593.1"/>
    </source>
</evidence>
<protein>
    <submittedName>
        <fullName evidence="16">Diacylglycerol kinase family protein</fullName>
    </submittedName>
</protein>
<evidence type="ECO:0000256" key="9">
    <source>
        <dbReference type="ARBA" id="ARBA00022840"/>
    </source>
</evidence>
<evidence type="ECO:0000256" key="5">
    <source>
        <dbReference type="ARBA" id="ARBA00022679"/>
    </source>
</evidence>
<accession>A0ABS7ZLL2</accession>
<feature type="transmembrane region" description="Helical" evidence="15">
    <location>
        <begin position="30"/>
        <end position="47"/>
    </location>
</feature>
<keyword evidence="12 15" id="KW-0472">Membrane</keyword>
<dbReference type="Gene3D" id="1.10.287.3610">
    <property type="match status" value="1"/>
</dbReference>
<keyword evidence="7" id="KW-0547">Nucleotide-binding</keyword>
<evidence type="ECO:0000256" key="3">
    <source>
        <dbReference type="ARBA" id="ARBA00022475"/>
    </source>
</evidence>
<keyword evidence="11" id="KW-0443">Lipid metabolism</keyword>
<evidence type="ECO:0000256" key="8">
    <source>
        <dbReference type="ARBA" id="ARBA00022777"/>
    </source>
</evidence>
<comment type="similarity">
    <text evidence="2">Belongs to the bacterial diacylglycerol kinase family.</text>
</comment>
<comment type="subcellular location">
    <subcellularLocation>
        <location evidence="1">Cell membrane</location>
        <topology evidence="1">Multi-pass membrane protein</topology>
    </subcellularLocation>
</comment>